<sequence>MNPHLTSPEIRFSIYRQLLFPEGTVFMYPDDGPPDDSDDDEEWTDEDSEDQDSEDEIIEEMFRGGREYITADEVHPYTKEDYENGKRHPEILRANKQIYSEASSLLYTEAILVVEPGDIFALRNKPRDLSFGARHDHVWRYNPLKAIGRLDGNKVVYEKKANPHGAMEPHVFARFQKILFDANFDMEHTQAIELWIDDETHTIRKDDISVYQNILRSSPVMKDFVRLLSKSRKITHLEVLLEVEVMANSNLMMEELPDDDEEADEVKDKVDRLMDIPSEKAIEIFLDSKICDPLLKLSNVQTVHFKFGFEEREEDKDAIPYKPPQKYLDLFQSMNSLLVFIAIVNIIIIVRIIILIISFLFFFIIAS</sequence>
<accession>A0A1L7XYR6</accession>
<evidence type="ECO:0000256" key="2">
    <source>
        <dbReference type="SAM" id="Phobius"/>
    </source>
</evidence>
<keyword evidence="2" id="KW-1133">Transmembrane helix</keyword>
<evidence type="ECO:0000313" key="3">
    <source>
        <dbReference type="EMBL" id="CZR70212.1"/>
    </source>
</evidence>
<keyword evidence="4" id="KW-1185">Reference proteome</keyword>
<dbReference type="Proteomes" id="UP000184330">
    <property type="component" value="Unassembled WGS sequence"/>
</dbReference>
<keyword evidence="2" id="KW-0812">Transmembrane</keyword>
<proteinExistence type="predicted"/>
<protein>
    <submittedName>
        <fullName evidence="3">Uncharacterized protein</fullName>
    </submittedName>
</protein>
<feature type="compositionally biased region" description="Acidic residues" evidence="1">
    <location>
        <begin position="32"/>
        <end position="54"/>
    </location>
</feature>
<feature type="region of interest" description="Disordered" evidence="1">
    <location>
        <begin position="28"/>
        <end position="54"/>
    </location>
</feature>
<evidence type="ECO:0000256" key="1">
    <source>
        <dbReference type="SAM" id="MobiDB-lite"/>
    </source>
</evidence>
<dbReference type="EMBL" id="FJOG01000107">
    <property type="protein sequence ID" value="CZR70212.1"/>
    <property type="molecule type" value="Genomic_DNA"/>
</dbReference>
<keyword evidence="2" id="KW-0472">Membrane</keyword>
<feature type="transmembrane region" description="Helical" evidence="2">
    <location>
        <begin position="337"/>
        <end position="365"/>
    </location>
</feature>
<dbReference type="AlphaFoldDB" id="A0A1L7XYR6"/>
<name>A0A1L7XYR6_9HELO</name>
<organism evidence="3 4">
    <name type="scientific">Phialocephala subalpina</name>
    <dbReference type="NCBI Taxonomy" id="576137"/>
    <lineage>
        <taxon>Eukaryota</taxon>
        <taxon>Fungi</taxon>
        <taxon>Dikarya</taxon>
        <taxon>Ascomycota</taxon>
        <taxon>Pezizomycotina</taxon>
        <taxon>Leotiomycetes</taxon>
        <taxon>Helotiales</taxon>
        <taxon>Mollisiaceae</taxon>
        <taxon>Phialocephala</taxon>
        <taxon>Phialocephala fortinii species complex</taxon>
    </lineage>
</organism>
<dbReference type="OrthoDB" id="5374120at2759"/>
<gene>
    <name evidence="3" type="ORF">PAC_20113</name>
</gene>
<reference evidence="3 4" key="1">
    <citation type="submission" date="2016-03" db="EMBL/GenBank/DDBJ databases">
        <authorList>
            <person name="Ploux O."/>
        </authorList>
    </citation>
    <scope>NUCLEOTIDE SEQUENCE [LARGE SCALE GENOMIC DNA]</scope>
    <source>
        <strain evidence="3 4">UAMH 11012</strain>
    </source>
</reference>
<evidence type="ECO:0000313" key="4">
    <source>
        <dbReference type="Proteomes" id="UP000184330"/>
    </source>
</evidence>